<protein>
    <recommendedName>
        <fullName evidence="2">Retroviral polymerase SH3-like domain-containing protein</fullName>
    </recommendedName>
</protein>
<name>A0A6D2L3S7_9BRAS</name>
<reference evidence="4 5" key="1">
    <citation type="submission" date="2020-01" db="EMBL/GenBank/DDBJ databases">
        <authorList>
            <person name="Mishra B."/>
        </authorList>
    </citation>
    <scope>NUCLEOTIDE SEQUENCE [LARGE SCALE GENOMIC DNA]</scope>
</reference>
<evidence type="ECO:0000313" key="4">
    <source>
        <dbReference type="EMBL" id="CAA7059125.1"/>
    </source>
</evidence>
<dbReference type="AlphaFoldDB" id="A0A6D2L3S7"/>
<evidence type="ECO:0000313" key="3">
    <source>
        <dbReference type="EMBL" id="CAA7044739.1"/>
    </source>
</evidence>
<dbReference type="SUPFAM" id="SSF53098">
    <property type="entry name" value="Ribonuclease H-like"/>
    <property type="match status" value="1"/>
</dbReference>
<dbReference type="EMBL" id="CACVBM020001751">
    <property type="protein sequence ID" value="CAA7059125.1"/>
    <property type="molecule type" value="Genomic_DNA"/>
</dbReference>
<dbReference type="Proteomes" id="UP000467841">
    <property type="component" value="Unassembled WGS sequence"/>
</dbReference>
<keyword evidence="5" id="KW-1185">Reference proteome</keyword>
<dbReference type="OrthoDB" id="6776856at2759"/>
<evidence type="ECO:0000313" key="5">
    <source>
        <dbReference type="Proteomes" id="UP000467841"/>
    </source>
</evidence>
<dbReference type="PANTHER" id="PTHR42648">
    <property type="entry name" value="TRANSPOSASE, PUTATIVE-RELATED"/>
    <property type="match status" value="1"/>
</dbReference>
<feature type="compositionally biased region" description="Acidic residues" evidence="1">
    <location>
        <begin position="177"/>
        <end position="187"/>
    </location>
</feature>
<dbReference type="Pfam" id="PF25597">
    <property type="entry name" value="SH3_retrovirus"/>
    <property type="match status" value="1"/>
</dbReference>
<gene>
    <name evidence="3" type="ORF">MERR_LOCUS31974</name>
    <name evidence="4" type="ORF">MERR_LOCUS46361</name>
</gene>
<dbReference type="InterPro" id="IPR057670">
    <property type="entry name" value="SH3_retrovirus"/>
</dbReference>
<accession>A0A6D2L3S7</accession>
<evidence type="ECO:0000259" key="2">
    <source>
        <dbReference type="Pfam" id="PF25597"/>
    </source>
</evidence>
<dbReference type="EMBL" id="CACVBM020001307">
    <property type="protein sequence ID" value="CAA7044739.1"/>
    <property type="molecule type" value="Genomic_DNA"/>
</dbReference>
<feature type="region of interest" description="Disordered" evidence="1">
    <location>
        <begin position="152"/>
        <end position="194"/>
    </location>
</feature>
<dbReference type="PANTHER" id="PTHR42648:SF25">
    <property type="entry name" value="RNA-DIRECTED DNA POLYMERASE"/>
    <property type="match status" value="1"/>
</dbReference>
<dbReference type="InterPro" id="IPR039537">
    <property type="entry name" value="Retrotran_Ty1/copia-like"/>
</dbReference>
<organism evidence="4 5">
    <name type="scientific">Microthlaspi erraticum</name>
    <dbReference type="NCBI Taxonomy" id="1685480"/>
    <lineage>
        <taxon>Eukaryota</taxon>
        <taxon>Viridiplantae</taxon>
        <taxon>Streptophyta</taxon>
        <taxon>Embryophyta</taxon>
        <taxon>Tracheophyta</taxon>
        <taxon>Spermatophyta</taxon>
        <taxon>Magnoliopsida</taxon>
        <taxon>eudicotyledons</taxon>
        <taxon>Gunneridae</taxon>
        <taxon>Pentapetalae</taxon>
        <taxon>rosids</taxon>
        <taxon>malvids</taxon>
        <taxon>Brassicales</taxon>
        <taxon>Brassicaceae</taxon>
        <taxon>Coluteocarpeae</taxon>
        <taxon>Microthlaspi</taxon>
    </lineage>
</organism>
<evidence type="ECO:0000256" key="1">
    <source>
        <dbReference type="SAM" id="MobiDB-lite"/>
    </source>
</evidence>
<sequence>MKHMHVPNYLWGEAVRHSTYLLNRIATRTLKDVTPYEMFRGKKPILDHIRIFGCIGYAKVEKPQLKKLDDRSRVLVHLGTEPGSKAYRLLEPQGRKIIVSRDVVFDESKGWNWSHSNSAQGDNKEFKVIFGEFGNRGIQEIWENDGIERFNGETKMIGGSNDEQVENSPSYNIAETHEEETEDTEDTETQRVLK</sequence>
<proteinExistence type="predicted"/>
<feature type="domain" description="Retroviral polymerase SH3-like" evidence="2">
    <location>
        <begin position="54"/>
        <end position="117"/>
    </location>
</feature>
<dbReference type="InterPro" id="IPR012337">
    <property type="entry name" value="RNaseH-like_sf"/>
</dbReference>